<evidence type="ECO:0000256" key="3">
    <source>
        <dbReference type="ARBA" id="ARBA00022622"/>
    </source>
</evidence>
<evidence type="ECO:0000256" key="11">
    <source>
        <dbReference type="SAM" id="SignalP"/>
    </source>
</evidence>
<name>A0A328DX96_9ASTE</name>
<accession>A0A328DX96</accession>
<dbReference type="GO" id="GO:0098552">
    <property type="term" value="C:side of membrane"/>
    <property type="evidence" value="ECO:0007669"/>
    <property type="project" value="UniProtKB-KW"/>
</dbReference>
<evidence type="ECO:0000256" key="10">
    <source>
        <dbReference type="SAM" id="MobiDB-lite"/>
    </source>
</evidence>
<dbReference type="PROSITE" id="PS51485">
    <property type="entry name" value="PHYTOCYANIN"/>
    <property type="match status" value="1"/>
</dbReference>
<dbReference type="EMBL" id="NQVE01000076">
    <property type="protein sequence ID" value="RAL49906.1"/>
    <property type="molecule type" value="Genomic_DNA"/>
</dbReference>
<evidence type="ECO:0000313" key="14">
    <source>
        <dbReference type="Proteomes" id="UP000249390"/>
    </source>
</evidence>
<feature type="compositionally biased region" description="Acidic residues" evidence="10">
    <location>
        <begin position="372"/>
        <end position="388"/>
    </location>
</feature>
<evidence type="ECO:0000256" key="5">
    <source>
        <dbReference type="ARBA" id="ARBA00023136"/>
    </source>
</evidence>
<dbReference type="FunFam" id="2.60.40.420:FF:000010">
    <property type="entry name" value="Early nodulin-like protein 1"/>
    <property type="match status" value="1"/>
</dbReference>
<dbReference type="GO" id="GO:0009055">
    <property type="term" value="F:electron transfer activity"/>
    <property type="evidence" value="ECO:0007669"/>
    <property type="project" value="InterPro"/>
</dbReference>
<dbReference type="InterPro" id="IPR008972">
    <property type="entry name" value="Cupredoxin"/>
</dbReference>
<reference evidence="13 14" key="1">
    <citation type="submission" date="2018-06" db="EMBL/GenBank/DDBJ databases">
        <title>The Genome of Cuscuta australis (Dodder) Provides Insight into the Evolution of Plant Parasitism.</title>
        <authorList>
            <person name="Liu H."/>
        </authorList>
    </citation>
    <scope>NUCLEOTIDE SEQUENCE [LARGE SCALE GENOMIC DNA]</scope>
    <source>
        <strain evidence="14">cv. Yunnan</strain>
        <tissue evidence="13">Vines</tissue>
    </source>
</reference>
<evidence type="ECO:0000256" key="1">
    <source>
        <dbReference type="ARBA" id="ARBA00004609"/>
    </source>
</evidence>
<protein>
    <recommendedName>
        <fullName evidence="12">Phytocyanin domain-containing protein</fullName>
    </recommendedName>
</protein>
<feature type="region of interest" description="Disordered" evidence="10">
    <location>
        <begin position="289"/>
        <end position="315"/>
    </location>
</feature>
<dbReference type="PANTHER" id="PTHR33021">
    <property type="entry name" value="BLUE COPPER PROTEIN"/>
    <property type="match status" value="1"/>
</dbReference>
<sequence length="388" mass="42589">MATHLRISKNCHFWYHLLLLVQATCAFCYQYKVGDLDSWNIPSSGNSKVYAKWAKHHVFKIGDSLFFLYPPSQDSVIQVTAQSYKSCNLKDPILTMDNGNSLFNITEAGDFYFISGEKGHCEKSQKVHVFVAGGNNSSSSSDNAVSPTANGPSSSSAAGPSAPNVFGSIPFQAPPSSSHDEVGGKGGVSGIYYSSPGKSIANGVTRIECDAHLRDFLNAHIGFSQAKIFLEANEPLNLNGLDVDEPLNLNEPLNLGNKSLIEDVCEFDDIPDEYFADMFINEPLEAEVDNAMSSEDEDYVSLEDEEDSTDDDEDLPQEAYEGMEDYNNNEYGLNDVGTYKSAKELYKLGKVANLGCPVCLRHGKCQVTSEERENEGDNVLAWEEEAEN</sequence>
<dbReference type="CDD" id="cd11019">
    <property type="entry name" value="OsENODL1_like"/>
    <property type="match status" value="1"/>
</dbReference>
<dbReference type="PANTHER" id="PTHR33021:SF44">
    <property type="entry name" value="EARLY NODULIN-LIKE PROTEIN 8"/>
    <property type="match status" value="1"/>
</dbReference>
<proteinExistence type="inferred from homology"/>
<keyword evidence="14" id="KW-1185">Reference proteome</keyword>
<evidence type="ECO:0000256" key="8">
    <source>
        <dbReference type="ARBA" id="ARBA00023288"/>
    </source>
</evidence>
<feature type="region of interest" description="Disordered" evidence="10">
    <location>
        <begin position="369"/>
        <end position="388"/>
    </location>
</feature>
<gene>
    <name evidence="13" type="ORF">DM860_002197</name>
</gene>
<dbReference type="SUPFAM" id="SSF49503">
    <property type="entry name" value="Cupredoxins"/>
    <property type="match status" value="1"/>
</dbReference>
<evidence type="ECO:0000259" key="12">
    <source>
        <dbReference type="PROSITE" id="PS51485"/>
    </source>
</evidence>
<keyword evidence="8" id="KW-0449">Lipoprotein</keyword>
<keyword evidence="4 11" id="KW-0732">Signal</keyword>
<comment type="caution">
    <text evidence="13">The sequence shown here is derived from an EMBL/GenBank/DDBJ whole genome shotgun (WGS) entry which is preliminary data.</text>
</comment>
<dbReference type="GO" id="GO:0005886">
    <property type="term" value="C:plasma membrane"/>
    <property type="evidence" value="ECO:0007669"/>
    <property type="project" value="UniProtKB-SubCell"/>
</dbReference>
<evidence type="ECO:0000256" key="9">
    <source>
        <dbReference type="ARBA" id="ARBA00035011"/>
    </source>
</evidence>
<comment type="similarity">
    <text evidence="9">Belongs to the early nodulin-like (ENODL) family.</text>
</comment>
<feature type="region of interest" description="Disordered" evidence="10">
    <location>
        <begin position="136"/>
        <end position="160"/>
    </location>
</feature>
<dbReference type="Proteomes" id="UP000249390">
    <property type="component" value="Unassembled WGS sequence"/>
</dbReference>
<dbReference type="InterPro" id="IPR039391">
    <property type="entry name" value="Phytocyanin-like"/>
</dbReference>
<dbReference type="InterPro" id="IPR041846">
    <property type="entry name" value="ENL_dom"/>
</dbReference>
<evidence type="ECO:0000256" key="7">
    <source>
        <dbReference type="ARBA" id="ARBA00023180"/>
    </source>
</evidence>
<feature type="chain" id="PRO_5016275563" description="Phytocyanin domain-containing protein" evidence="11">
    <location>
        <begin position="27"/>
        <end position="388"/>
    </location>
</feature>
<evidence type="ECO:0000256" key="2">
    <source>
        <dbReference type="ARBA" id="ARBA00022475"/>
    </source>
</evidence>
<feature type="signal peptide" evidence="11">
    <location>
        <begin position="1"/>
        <end position="26"/>
    </location>
</feature>
<dbReference type="Pfam" id="PF02298">
    <property type="entry name" value="Cu_bind_like"/>
    <property type="match status" value="1"/>
</dbReference>
<evidence type="ECO:0000256" key="4">
    <source>
        <dbReference type="ARBA" id="ARBA00022729"/>
    </source>
</evidence>
<keyword evidence="5" id="KW-0472">Membrane</keyword>
<keyword evidence="2" id="KW-1003">Cell membrane</keyword>
<dbReference type="Gene3D" id="2.60.40.420">
    <property type="entry name" value="Cupredoxins - blue copper proteins"/>
    <property type="match status" value="1"/>
</dbReference>
<keyword evidence="3" id="KW-0336">GPI-anchor</keyword>
<comment type="subcellular location">
    <subcellularLocation>
        <location evidence="1">Cell membrane</location>
        <topology evidence="1">Lipid-anchor</topology>
        <topology evidence="1">GPI-anchor</topology>
    </subcellularLocation>
</comment>
<dbReference type="InterPro" id="IPR003245">
    <property type="entry name" value="Phytocyanin_dom"/>
</dbReference>
<keyword evidence="6" id="KW-1015">Disulfide bond</keyword>
<evidence type="ECO:0000313" key="13">
    <source>
        <dbReference type="EMBL" id="RAL49906.1"/>
    </source>
</evidence>
<feature type="domain" description="Phytocyanin" evidence="12">
    <location>
        <begin position="29"/>
        <end position="133"/>
    </location>
</feature>
<dbReference type="AlphaFoldDB" id="A0A328DX96"/>
<evidence type="ECO:0000256" key="6">
    <source>
        <dbReference type="ARBA" id="ARBA00023157"/>
    </source>
</evidence>
<organism evidence="13 14">
    <name type="scientific">Cuscuta australis</name>
    <dbReference type="NCBI Taxonomy" id="267555"/>
    <lineage>
        <taxon>Eukaryota</taxon>
        <taxon>Viridiplantae</taxon>
        <taxon>Streptophyta</taxon>
        <taxon>Embryophyta</taxon>
        <taxon>Tracheophyta</taxon>
        <taxon>Spermatophyta</taxon>
        <taxon>Magnoliopsida</taxon>
        <taxon>eudicotyledons</taxon>
        <taxon>Gunneridae</taxon>
        <taxon>Pentapetalae</taxon>
        <taxon>asterids</taxon>
        <taxon>lamiids</taxon>
        <taxon>Solanales</taxon>
        <taxon>Convolvulaceae</taxon>
        <taxon>Cuscuteae</taxon>
        <taxon>Cuscuta</taxon>
        <taxon>Cuscuta subgen. Grammica</taxon>
        <taxon>Cuscuta sect. Cleistogrammica</taxon>
    </lineage>
</organism>
<keyword evidence="7" id="KW-0325">Glycoprotein</keyword>